<comment type="caution">
    <text evidence="1">The sequence shown here is derived from an EMBL/GenBank/DDBJ whole genome shotgun (WGS) entry which is preliminary data.</text>
</comment>
<dbReference type="Proteomes" id="UP001217417">
    <property type="component" value="Unassembled WGS sequence"/>
</dbReference>
<dbReference type="Gene3D" id="3.30.565.10">
    <property type="entry name" value="Histidine kinase-like ATPase, C-terminal domain"/>
    <property type="match status" value="1"/>
</dbReference>
<dbReference type="InterPro" id="IPR036890">
    <property type="entry name" value="HATPase_C_sf"/>
</dbReference>
<organism evidence="1 2">
    <name type="scientific">Lipomyces tetrasporus</name>
    <dbReference type="NCBI Taxonomy" id="54092"/>
    <lineage>
        <taxon>Eukaryota</taxon>
        <taxon>Fungi</taxon>
        <taxon>Dikarya</taxon>
        <taxon>Ascomycota</taxon>
        <taxon>Saccharomycotina</taxon>
        <taxon>Lipomycetes</taxon>
        <taxon>Lipomycetales</taxon>
        <taxon>Lipomycetaceae</taxon>
        <taxon>Lipomyces</taxon>
    </lineage>
</organism>
<dbReference type="EMBL" id="JARPMG010000008">
    <property type="protein sequence ID" value="KAJ8098957.1"/>
    <property type="molecule type" value="Genomic_DNA"/>
</dbReference>
<accession>A0AAD7QSL3</accession>
<dbReference type="GeneID" id="80885944"/>
<dbReference type="AlphaFoldDB" id="A0AAD7QSL3"/>
<keyword evidence="2" id="KW-1185">Reference proteome</keyword>
<reference evidence="1" key="1">
    <citation type="submission" date="2023-03" db="EMBL/GenBank/DDBJ databases">
        <title>Near-Complete genome sequence of Lipomyces tetrasporous NRRL Y-64009, an oleaginous yeast capable of growing on lignocellulosic hydrolysates.</title>
        <authorList>
            <consortium name="Lawrence Berkeley National Laboratory"/>
            <person name="Jagtap S.S."/>
            <person name="Liu J.-J."/>
            <person name="Walukiewicz H.E."/>
            <person name="Pangilinan J."/>
            <person name="Lipzen A."/>
            <person name="Ahrendt S."/>
            <person name="Koriabine M."/>
            <person name="Cobaugh K."/>
            <person name="Salamov A."/>
            <person name="Yoshinaga Y."/>
            <person name="Ng V."/>
            <person name="Daum C."/>
            <person name="Grigoriev I.V."/>
            <person name="Slininger P.J."/>
            <person name="Dien B.S."/>
            <person name="Jin Y.-S."/>
            <person name="Rao C.V."/>
        </authorList>
    </citation>
    <scope>NUCLEOTIDE SEQUENCE</scope>
    <source>
        <strain evidence="1">NRRL Y-64009</strain>
    </source>
</reference>
<dbReference type="SUPFAM" id="SSF55874">
    <property type="entry name" value="ATPase domain of HSP90 chaperone/DNA topoisomerase II/histidine kinase"/>
    <property type="match status" value="1"/>
</dbReference>
<evidence type="ECO:0000313" key="1">
    <source>
        <dbReference type="EMBL" id="KAJ8098957.1"/>
    </source>
</evidence>
<proteinExistence type="predicted"/>
<protein>
    <submittedName>
        <fullName evidence="1">Uncharacterized protein</fullName>
    </submittedName>
</protein>
<evidence type="ECO:0000313" key="2">
    <source>
        <dbReference type="Proteomes" id="UP001217417"/>
    </source>
</evidence>
<name>A0AAD7QSL3_9ASCO</name>
<sequence length="169" mass="18298">MVLLGDTKRILQIIVNLISNGLKFTPANGFVDVRVICLGVNDHHAANLKRNTDHNQFDCNGAKKLTASDKCVSKYARPSQMVTTSVSTENLSGEENSDMSVQIEQASTSEVSATANVYDEDKITSVSSTIVDEVYPSFQSTKRSSNMGVAYATSYIPPSNMSNPTIPKS</sequence>
<dbReference type="RefSeq" id="XP_056042407.1">
    <property type="nucleotide sequence ID" value="XM_056190778.1"/>
</dbReference>
<gene>
    <name evidence="1" type="ORF">POJ06DRAFT_302810</name>
</gene>